<accession>A0ABT4HPE8</accession>
<feature type="compositionally biased region" description="Low complexity" evidence="1">
    <location>
        <begin position="31"/>
        <end position="47"/>
    </location>
</feature>
<dbReference type="Gene3D" id="3.90.70.10">
    <property type="entry name" value="Cysteine proteinases"/>
    <property type="match status" value="1"/>
</dbReference>
<dbReference type="EMBL" id="JAPQYE010000024">
    <property type="protein sequence ID" value="MCZ0732068.1"/>
    <property type="molecule type" value="Genomic_DNA"/>
</dbReference>
<evidence type="ECO:0008006" key="4">
    <source>
        <dbReference type="Google" id="ProtNLM"/>
    </source>
</evidence>
<feature type="compositionally biased region" description="Basic and acidic residues" evidence="1">
    <location>
        <begin position="48"/>
        <end position="65"/>
    </location>
</feature>
<evidence type="ECO:0000313" key="2">
    <source>
        <dbReference type="EMBL" id="MCZ0732068.1"/>
    </source>
</evidence>
<dbReference type="RefSeq" id="WP_268787883.1">
    <property type="nucleotide sequence ID" value="NZ_JAPQYE010000024.1"/>
</dbReference>
<proteinExistence type="predicted"/>
<organism evidence="2 3">
    <name type="scientific">Mycolicibacterium iranicum</name>
    <name type="common">Mycobacterium iranicum</name>
    <dbReference type="NCBI Taxonomy" id="912594"/>
    <lineage>
        <taxon>Bacteria</taxon>
        <taxon>Bacillati</taxon>
        <taxon>Actinomycetota</taxon>
        <taxon>Actinomycetes</taxon>
        <taxon>Mycobacteriales</taxon>
        <taxon>Mycobacteriaceae</taxon>
        <taxon>Mycolicibacterium</taxon>
    </lineage>
</organism>
<dbReference type="SUPFAM" id="SSF54001">
    <property type="entry name" value="Cysteine proteinases"/>
    <property type="match status" value="1"/>
</dbReference>
<dbReference type="InterPro" id="IPR038765">
    <property type="entry name" value="Papain-like_cys_pep_sf"/>
</dbReference>
<feature type="region of interest" description="Disordered" evidence="1">
    <location>
        <begin position="451"/>
        <end position="486"/>
    </location>
</feature>
<comment type="caution">
    <text evidence="2">The sequence shown here is derived from an EMBL/GenBank/DDBJ whole genome shotgun (WGS) entry which is preliminary data.</text>
</comment>
<dbReference type="Proteomes" id="UP001084650">
    <property type="component" value="Unassembled WGS sequence"/>
</dbReference>
<evidence type="ECO:0000256" key="1">
    <source>
        <dbReference type="SAM" id="MobiDB-lite"/>
    </source>
</evidence>
<feature type="region of interest" description="Disordered" evidence="1">
    <location>
        <begin position="31"/>
        <end position="143"/>
    </location>
</feature>
<gene>
    <name evidence="2" type="ORF">OY187_28855</name>
</gene>
<evidence type="ECO:0000313" key="3">
    <source>
        <dbReference type="Proteomes" id="UP001084650"/>
    </source>
</evidence>
<keyword evidence="3" id="KW-1185">Reference proteome</keyword>
<dbReference type="InterPro" id="IPR025660">
    <property type="entry name" value="Pept_his_AS"/>
</dbReference>
<reference evidence="2" key="1">
    <citation type="submission" date="2022-12" db="EMBL/GenBank/DDBJ databases">
        <title>Whole genome sequence of Mycolicibacterium iranicum strain SBH312.</title>
        <authorList>
            <person name="Jani J."/>
            <person name="Arifin Mustapha Z."/>
            <person name="Ahmed K."/>
            <person name="Kai Ling C."/>
        </authorList>
    </citation>
    <scope>NUCLEOTIDE SEQUENCE</scope>
    <source>
        <strain evidence="2">SBH312</strain>
    </source>
</reference>
<protein>
    <recommendedName>
        <fullName evidence="4">Peptidase C39-like domain-containing protein</fullName>
    </recommendedName>
</protein>
<name>A0ABT4HPE8_MYCIR</name>
<sequence length="486" mass="51287">MGSDRLVSRTGAGVFVLGVGLLVAAGPGVAVAVASPGDSGDSSSSSSERSRDSDRASASRDRDRAGSSSSSRESVSRADRPSAPSGGSSGGAEGGSSEDSKGVSSGGESEDAVTRPGRRSGAGGSSSVVVERDSSVEESAEDEVAVVGEPAAVVSEPVAVPEVVAPVAEVVVDPAPVTRVPSLGRAAAGVDRDRLLTLRTVRVQPRVVPVAPSSPSSPVVPEAIGYAGSLTLTRRDLELQATYGDPAKAARYWQKQNSGDCVLMSVAGVIGILTGKAPTEAQIVYRAMNLLSVRSQFAGKMMYRGMRDNSKGAFYEDARNLLKEYGIDSKEPHRFGTWGNPDMAYADEALEKLKSDLADPDKAIIASVYSQILYYKAITGYRVSPPEPGHLSNHALVVTGYDTETDTVIVNDSAMSWLNSEGKPWGQGWRIPREVFMEAWSKSSFMTLVAERPDNPTIPPSAWKNLQPRRDSVALTTAKETPRRSR</sequence>
<dbReference type="PROSITE" id="PS00639">
    <property type="entry name" value="THIOL_PROTEASE_HIS"/>
    <property type="match status" value="1"/>
</dbReference>